<keyword evidence="3" id="KW-1185">Reference proteome</keyword>
<evidence type="ECO:0000256" key="1">
    <source>
        <dbReference type="SAM" id="MobiDB-lite"/>
    </source>
</evidence>
<feature type="compositionally biased region" description="Basic and acidic residues" evidence="1">
    <location>
        <begin position="49"/>
        <end position="61"/>
    </location>
</feature>
<evidence type="ECO:0000313" key="2">
    <source>
        <dbReference type="EMBL" id="MED6225176.1"/>
    </source>
</evidence>
<evidence type="ECO:0000313" key="3">
    <source>
        <dbReference type="Proteomes" id="UP001341840"/>
    </source>
</evidence>
<feature type="region of interest" description="Disordered" evidence="1">
    <location>
        <begin position="1"/>
        <end position="94"/>
    </location>
</feature>
<feature type="compositionally biased region" description="Polar residues" evidence="1">
    <location>
        <begin position="80"/>
        <end position="94"/>
    </location>
</feature>
<dbReference type="Proteomes" id="UP001341840">
    <property type="component" value="Unassembled WGS sequence"/>
</dbReference>
<protein>
    <submittedName>
        <fullName evidence="2">Uncharacterized protein</fullName>
    </submittedName>
</protein>
<accession>A0ABU6ZTS9</accession>
<dbReference type="EMBL" id="JASCZI010273667">
    <property type="protein sequence ID" value="MED6225176.1"/>
    <property type="molecule type" value="Genomic_DNA"/>
</dbReference>
<name>A0ABU6ZTS9_9FABA</name>
<reference evidence="2 3" key="1">
    <citation type="journal article" date="2023" name="Plants (Basel)">
        <title>Bridging the Gap: Combining Genomics and Transcriptomics Approaches to Understand Stylosanthes scabra, an Orphan Legume from the Brazilian Caatinga.</title>
        <authorList>
            <person name="Ferreira-Neto J.R.C."/>
            <person name="da Silva M.D."/>
            <person name="Binneck E."/>
            <person name="de Melo N.F."/>
            <person name="da Silva R.H."/>
            <person name="de Melo A.L.T.M."/>
            <person name="Pandolfi V."/>
            <person name="Bustamante F.O."/>
            <person name="Brasileiro-Vidal A.C."/>
            <person name="Benko-Iseppon A.M."/>
        </authorList>
    </citation>
    <scope>NUCLEOTIDE SEQUENCE [LARGE SCALE GENOMIC DNA]</scope>
    <source>
        <tissue evidence="2">Leaves</tissue>
    </source>
</reference>
<organism evidence="2 3">
    <name type="scientific">Stylosanthes scabra</name>
    <dbReference type="NCBI Taxonomy" id="79078"/>
    <lineage>
        <taxon>Eukaryota</taxon>
        <taxon>Viridiplantae</taxon>
        <taxon>Streptophyta</taxon>
        <taxon>Embryophyta</taxon>
        <taxon>Tracheophyta</taxon>
        <taxon>Spermatophyta</taxon>
        <taxon>Magnoliopsida</taxon>
        <taxon>eudicotyledons</taxon>
        <taxon>Gunneridae</taxon>
        <taxon>Pentapetalae</taxon>
        <taxon>rosids</taxon>
        <taxon>fabids</taxon>
        <taxon>Fabales</taxon>
        <taxon>Fabaceae</taxon>
        <taxon>Papilionoideae</taxon>
        <taxon>50 kb inversion clade</taxon>
        <taxon>dalbergioids sensu lato</taxon>
        <taxon>Dalbergieae</taxon>
        <taxon>Pterocarpus clade</taxon>
        <taxon>Stylosanthes</taxon>
    </lineage>
</organism>
<proteinExistence type="predicted"/>
<sequence length="94" mass="10879">MHTHQLAPIQLSRQEKESEEANYWEAQWVGDDPHHVFQEGHNSRRCPLKRNEKAEEQHAEEQPQEPQPAEEEPAKGAQPNAEQQLKNHVNAVSE</sequence>
<comment type="caution">
    <text evidence="2">The sequence shown here is derived from an EMBL/GenBank/DDBJ whole genome shotgun (WGS) entry which is preliminary data.</text>
</comment>
<gene>
    <name evidence="2" type="ORF">PIB30_091212</name>
</gene>
<feature type="compositionally biased region" description="Basic and acidic residues" evidence="1">
    <location>
        <begin position="31"/>
        <end position="42"/>
    </location>
</feature>